<comment type="caution">
    <text evidence="2">The sequence shown here is derived from an EMBL/GenBank/DDBJ whole genome shotgun (WGS) entry which is preliminary data.</text>
</comment>
<gene>
    <name evidence="2" type="ORF">SPARVUS_LOCUS5956509</name>
</gene>
<dbReference type="Proteomes" id="UP001162483">
    <property type="component" value="Unassembled WGS sequence"/>
</dbReference>
<evidence type="ECO:0000256" key="1">
    <source>
        <dbReference type="SAM" id="MobiDB-lite"/>
    </source>
</evidence>
<accession>A0ABN9CWV8</accession>
<evidence type="ECO:0000313" key="3">
    <source>
        <dbReference type="Proteomes" id="UP001162483"/>
    </source>
</evidence>
<name>A0ABN9CWV8_9NEOB</name>
<organism evidence="2 3">
    <name type="scientific">Staurois parvus</name>
    <dbReference type="NCBI Taxonomy" id="386267"/>
    <lineage>
        <taxon>Eukaryota</taxon>
        <taxon>Metazoa</taxon>
        <taxon>Chordata</taxon>
        <taxon>Craniata</taxon>
        <taxon>Vertebrata</taxon>
        <taxon>Euteleostomi</taxon>
        <taxon>Amphibia</taxon>
        <taxon>Batrachia</taxon>
        <taxon>Anura</taxon>
        <taxon>Neobatrachia</taxon>
        <taxon>Ranoidea</taxon>
        <taxon>Ranidae</taxon>
        <taxon>Staurois</taxon>
    </lineage>
</organism>
<proteinExistence type="predicted"/>
<protein>
    <submittedName>
        <fullName evidence="2">Uncharacterized protein</fullName>
    </submittedName>
</protein>
<evidence type="ECO:0000313" key="2">
    <source>
        <dbReference type="EMBL" id="CAI9564686.1"/>
    </source>
</evidence>
<sequence length="86" mass="9523">MTQERNNELPTMEDPLHVDNSFVVDSEPNNPFTDRSLDGGDYETEAAVSGGYIVQMIPAEAFESTEQTEHCGTALITQKVSVEKFI</sequence>
<reference evidence="2" key="1">
    <citation type="submission" date="2023-05" db="EMBL/GenBank/DDBJ databases">
        <authorList>
            <person name="Stuckert A."/>
        </authorList>
    </citation>
    <scope>NUCLEOTIDE SEQUENCE</scope>
</reference>
<feature type="region of interest" description="Disordered" evidence="1">
    <location>
        <begin position="1"/>
        <end position="41"/>
    </location>
</feature>
<keyword evidence="3" id="KW-1185">Reference proteome</keyword>
<dbReference type="EMBL" id="CATNWA010013157">
    <property type="protein sequence ID" value="CAI9564686.1"/>
    <property type="molecule type" value="Genomic_DNA"/>
</dbReference>